<evidence type="ECO:0000256" key="5">
    <source>
        <dbReference type="ARBA" id="ARBA00004892"/>
    </source>
</evidence>
<accession>A0ABT1S348</accession>
<dbReference type="Gene3D" id="3.20.20.150">
    <property type="entry name" value="Divalent-metal-dependent TIM barrel enzymes"/>
    <property type="match status" value="1"/>
</dbReference>
<comment type="function">
    <text evidence="4">Catalyzes the dehydration of D-mannonate.</text>
</comment>
<evidence type="ECO:0000256" key="9">
    <source>
        <dbReference type="ARBA" id="ARBA00023211"/>
    </source>
</evidence>
<dbReference type="SUPFAM" id="SSF51658">
    <property type="entry name" value="Xylose isomerase-like"/>
    <property type="match status" value="1"/>
</dbReference>
<dbReference type="GeneID" id="90530984"/>
<dbReference type="GO" id="GO:0008927">
    <property type="term" value="F:mannonate dehydratase activity"/>
    <property type="evidence" value="ECO:0007669"/>
    <property type="project" value="UniProtKB-EC"/>
</dbReference>
<keyword evidence="10 11" id="KW-0456">Lyase</keyword>
<evidence type="ECO:0000256" key="4">
    <source>
        <dbReference type="ARBA" id="ARBA00002713"/>
    </source>
</evidence>
<comment type="cofactor">
    <cofactor evidence="3">
        <name>Fe(2+)</name>
        <dbReference type="ChEBI" id="CHEBI:29033"/>
    </cofactor>
</comment>
<protein>
    <recommendedName>
        <fullName evidence="7">mannonate dehydratase</fullName>
        <ecNumber evidence="7">4.2.1.8</ecNumber>
    </recommendedName>
</protein>
<evidence type="ECO:0000256" key="6">
    <source>
        <dbReference type="ARBA" id="ARBA00007389"/>
    </source>
</evidence>
<organism evidence="11 12">
    <name type="scientific">Neglectibacter timonensis</name>
    <dbReference type="NCBI Taxonomy" id="1776382"/>
    <lineage>
        <taxon>Bacteria</taxon>
        <taxon>Bacillati</taxon>
        <taxon>Bacillota</taxon>
        <taxon>Clostridia</taxon>
        <taxon>Eubacteriales</taxon>
        <taxon>Oscillospiraceae</taxon>
        <taxon>Neglectibacter</taxon>
    </lineage>
</organism>
<evidence type="ECO:0000256" key="10">
    <source>
        <dbReference type="ARBA" id="ARBA00023239"/>
    </source>
</evidence>
<comment type="caution">
    <text evidence="11">The sequence shown here is derived from an EMBL/GenBank/DDBJ whole genome shotgun (WGS) entry which is preliminary data.</text>
</comment>
<comment type="catalytic activity">
    <reaction evidence="1">
        <text>D-mannonate = 2-dehydro-3-deoxy-D-gluconate + H2O</text>
        <dbReference type="Rhea" id="RHEA:20097"/>
        <dbReference type="ChEBI" id="CHEBI:15377"/>
        <dbReference type="ChEBI" id="CHEBI:17767"/>
        <dbReference type="ChEBI" id="CHEBI:57990"/>
        <dbReference type="EC" id="4.2.1.8"/>
    </reaction>
</comment>
<keyword evidence="9" id="KW-0464">Manganese</keyword>
<sequence>MKLGLAYFHGYDQEKVNVQKQLGLCEVISGSREMDGYAPYTMESVQAIQKQYAQAGLKLSVIEGPPALDEVKLGRPGADEQLAQFKEFIAACGTLGIDTVCYNWMPVLGWYRTHMNLAARGGATVTGFRLEDTDSAERTYAGEISADRLWSTLEGFLREILPECERYGVRLALHPDDPPVSPLKGISRILTSADAFKRVFSLRESPMNGMTFCQGCFATMGEDIPASIRRFGKEKIFFVHFRDVQGTRERFQETFHDDGKTDMYEAMKTYYDIGFTGVARPDHVPTLLGEDNGNPSYGVLGNYFAVGYIKGLMEAAEQETRKLNAVRQEGG</sequence>
<dbReference type="EC" id="4.2.1.8" evidence="7"/>
<dbReference type="InterPro" id="IPR004628">
    <property type="entry name" value="Man_deHydtase"/>
</dbReference>
<dbReference type="InterPro" id="IPR036237">
    <property type="entry name" value="Xyl_isomerase-like_sf"/>
</dbReference>
<dbReference type="Proteomes" id="UP001524473">
    <property type="component" value="Unassembled WGS sequence"/>
</dbReference>
<comment type="similarity">
    <text evidence="6">Belongs to the mannonate dehydratase family.</text>
</comment>
<keyword evidence="8" id="KW-0408">Iron</keyword>
<comment type="pathway">
    <text evidence="5">Carbohydrate metabolism; pentose and glucuronate interconversion.</text>
</comment>
<dbReference type="Pfam" id="PF03786">
    <property type="entry name" value="UxuA"/>
    <property type="match status" value="2"/>
</dbReference>
<gene>
    <name evidence="11" type="ORF">NE695_15720</name>
</gene>
<evidence type="ECO:0000256" key="1">
    <source>
        <dbReference type="ARBA" id="ARBA00001794"/>
    </source>
</evidence>
<evidence type="ECO:0000256" key="7">
    <source>
        <dbReference type="ARBA" id="ARBA00012927"/>
    </source>
</evidence>
<evidence type="ECO:0000256" key="3">
    <source>
        <dbReference type="ARBA" id="ARBA00001954"/>
    </source>
</evidence>
<reference evidence="11 12" key="1">
    <citation type="submission" date="2022-06" db="EMBL/GenBank/DDBJ databases">
        <title>Isolation of gut microbiota from human fecal samples.</title>
        <authorList>
            <person name="Pamer E.G."/>
            <person name="Barat B."/>
            <person name="Waligurski E."/>
            <person name="Medina S."/>
            <person name="Paddock L."/>
            <person name="Mostad J."/>
        </authorList>
    </citation>
    <scope>NUCLEOTIDE SEQUENCE [LARGE SCALE GENOMIC DNA]</scope>
    <source>
        <strain evidence="11 12">DFI.9.73</strain>
    </source>
</reference>
<comment type="cofactor">
    <cofactor evidence="2">
        <name>Mn(2+)</name>
        <dbReference type="ChEBI" id="CHEBI:29035"/>
    </cofactor>
</comment>
<name>A0ABT1S348_9FIRM</name>
<evidence type="ECO:0000256" key="8">
    <source>
        <dbReference type="ARBA" id="ARBA00023004"/>
    </source>
</evidence>
<dbReference type="PANTHER" id="PTHR30387">
    <property type="entry name" value="MANNONATE DEHYDRATASE"/>
    <property type="match status" value="1"/>
</dbReference>
<dbReference type="PIRSF" id="PIRSF016049">
    <property type="entry name" value="Man_dehyd"/>
    <property type="match status" value="1"/>
</dbReference>
<dbReference type="EMBL" id="JANFZH010000046">
    <property type="protein sequence ID" value="MCQ4841360.1"/>
    <property type="molecule type" value="Genomic_DNA"/>
</dbReference>
<dbReference type="PANTHER" id="PTHR30387:SF2">
    <property type="entry name" value="MANNONATE DEHYDRATASE"/>
    <property type="match status" value="1"/>
</dbReference>
<keyword evidence="12" id="KW-1185">Reference proteome</keyword>
<evidence type="ECO:0000313" key="11">
    <source>
        <dbReference type="EMBL" id="MCQ4841360.1"/>
    </source>
</evidence>
<evidence type="ECO:0000256" key="2">
    <source>
        <dbReference type="ARBA" id="ARBA00001936"/>
    </source>
</evidence>
<proteinExistence type="inferred from homology"/>
<evidence type="ECO:0000313" key="12">
    <source>
        <dbReference type="Proteomes" id="UP001524473"/>
    </source>
</evidence>
<dbReference type="RefSeq" id="WP_066859907.1">
    <property type="nucleotide sequence ID" value="NZ_CABKVV010000008.1"/>
</dbReference>